<keyword evidence="1" id="KW-0732">Signal</keyword>
<evidence type="ECO:0000313" key="3">
    <source>
        <dbReference type="Proteomes" id="UP000238701"/>
    </source>
</evidence>
<protein>
    <recommendedName>
        <fullName evidence="4">Lipoprotein</fullName>
    </recommendedName>
</protein>
<evidence type="ECO:0000256" key="1">
    <source>
        <dbReference type="SAM" id="SignalP"/>
    </source>
</evidence>
<dbReference type="EMBL" id="OMOD01000027">
    <property type="protein sequence ID" value="SPF34299.1"/>
    <property type="molecule type" value="Genomic_DNA"/>
</dbReference>
<evidence type="ECO:0008006" key="4">
    <source>
        <dbReference type="Google" id="ProtNLM"/>
    </source>
</evidence>
<dbReference type="Proteomes" id="UP000238701">
    <property type="component" value="Unassembled WGS sequence"/>
</dbReference>
<name>A0A2U3K3W2_9BACT</name>
<accession>A0A2U3K3W2</accession>
<dbReference type="AlphaFoldDB" id="A0A2U3K3W2"/>
<organism evidence="2 3">
    <name type="scientific">Candidatus Sulfotelmatobacter kueseliae</name>
    <dbReference type="NCBI Taxonomy" id="2042962"/>
    <lineage>
        <taxon>Bacteria</taxon>
        <taxon>Pseudomonadati</taxon>
        <taxon>Acidobacteriota</taxon>
        <taxon>Terriglobia</taxon>
        <taxon>Terriglobales</taxon>
        <taxon>Candidatus Korobacteraceae</taxon>
        <taxon>Candidatus Sulfotelmatobacter</taxon>
    </lineage>
</organism>
<reference evidence="3" key="1">
    <citation type="submission" date="2018-02" db="EMBL/GenBank/DDBJ databases">
        <authorList>
            <person name="Hausmann B."/>
        </authorList>
    </citation>
    <scope>NUCLEOTIDE SEQUENCE [LARGE SCALE GENOMIC DNA]</scope>
    <source>
        <strain evidence="3">Peat soil MAG SbA1</strain>
    </source>
</reference>
<feature type="chain" id="PRO_5015502531" description="Lipoprotein" evidence="1">
    <location>
        <begin position="24"/>
        <end position="165"/>
    </location>
</feature>
<feature type="signal peptide" evidence="1">
    <location>
        <begin position="1"/>
        <end position="23"/>
    </location>
</feature>
<sequence>MKRSINRVVLLAALLFLAGSVFAKDAPKYKTAEVKQATIADGVQLPDNINPPQLLTLLSDAIREQLSKKDVAEQVIADGGAVPDAVVPDSIVVECKIADFKKAGHTMMHPAEITMEINIYHRGEHTLIASATPNAKLVPAMYRDEEHLAHAVGGWVAGETHKVLK</sequence>
<proteinExistence type="predicted"/>
<gene>
    <name evidence="2" type="ORF">SBA1_1220002</name>
</gene>
<evidence type="ECO:0000313" key="2">
    <source>
        <dbReference type="EMBL" id="SPF34299.1"/>
    </source>
</evidence>